<evidence type="ECO:0000313" key="2">
    <source>
        <dbReference type="Proteomes" id="UP000659223"/>
    </source>
</evidence>
<organism evidence="1 2">
    <name type="scientific">Streptomyces hiroshimensis</name>
    <dbReference type="NCBI Taxonomy" id="66424"/>
    <lineage>
        <taxon>Bacteria</taxon>
        <taxon>Bacillati</taxon>
        <taxon>Actinomycetota</taxon>
        <taxon>Actinomycetes</taxon>
        <taxon>Kitasatosporales</taxon>
        <taxon>Streptomycetaceae</taxon>
        <taxon>Streptomyces</taxon>
    </lineage>
</organism>
<protein>
    <submittedName>
        <fullName evidence="1">Uncharacterized protein</fullName>
    </submittedName>
</protein>
<proteinExistence type="predicted"/>
<dbReference type="EMBL" id="BMUT01000013">
    <property type="protein sequence ID" value="GGY01339.1"/>
    <property type="molecule type" value="Genomic_DNA"/>
</dbReference>
<name>A0ABQ2Z3B0_9ACTN</name>
<comment type="caution">
    <text evidence="1">The sequence shown here is derived from an EMBL/GenBank/DDBJ whole genome shotgun (WGS) entry which is preliminary data.</text>
</comment>
<evidence type="ECO:0000313" key="1">
    <source>
        <dbReference type="EMBL" id="GGY01339.1"/>
    </source>
</evidence>
<gene>
    <name evidence="1" type="ORF">GCM10010324_55240</name>
</gene>
<reference evidence="2" key="1">
    <citation type="journal article" date="2019" name="Int. J. Syst. Evol. Microbiol.">
        <title>The Global Catalogue of Microorganisms (GCM) 10K type strain sequencing project: providing services to taxonomists for standard genome sequencing and annotation.</title>
        <authorList>
            <consortium name="The Broad Institute Genomics Platform"/>
            <consortium name="The Broad Institute Genome Sequencing Center for Infectious Disease"/>
            <person name="Wu L."/>
            <person name="Ma J."/>
        </authorList>
    </citation>
    <scope>NUCLEOTIDE SEQUENCE [LARGE SCALE GENOMIC DNA]</scope>
    <source>
        <strain evidence="2">JCM 4586</strain>
    </source>
</reference>
<dbReference type="RefSeq" id="WP_190024450.1">
    <property type="nucleotide sequence ID" value="NZ_BMUT01000013.1"/>
</dbReference>
<keyword evidence="2" id="KW-1185">Reference proteome</keyword>
<dbReference type="Proteomes" id="UP000659223">
    <property type="component" value="Unassembled WGS sequence"/>
</dbReference>
<accession>A0ABQ2Z3B0</accession>
<sequence>MQKIPTLFVRDPDDRRYVLADVTPGCEWVIAGEGIPTRKYDGTCVMLDAAGEWWARREVKPRKTPPPGFLAVETDEVTGKTVGWEPVAQSSFVKFHAEALANSAAQAAEALAPGTYELVGPKVNGNPEQVEQHELIAHRGAAQCRIPERSFAVIREHVLAFRASDGCEGVVFHHSDGRMAKIKARDFPQDG</sequence>